<proteinExistence type="inferred from homology"/>
<keyword evidence="3 4" id="KW-0378">Hydrolase</keyword>
<comment type="cofactor">
    <cofactor evidence="1">
        <name>Mg(2+)</name>
        <dbReference type="ChEBI" id="CHEBI:18420"/>
    </cofactor>
</comment>
<keyword evidence="7" id="KW-1185">Reference proteome</keyword>
<evidence type="ECO:0000256" key="1">
    <source>
        <dbReference type="ARBA" id="ARBA00001946"/>
    </source>
</evidence>
<dbReference type="PRINTS" id="PR00502">
    <property type="entry name" value="NUDIXFAMILY"/>
</dbReference>
<evidence type="ECO:0000313" key="6">
    <source>
        <dbReference type="EMBL" id="TQL66059.1"/>
    </source>
</evidence>
<dbReference type="PROSITE" id="PS51462">
    <property type="entry name" value="NUDIX"/>
    <property type="match status" value="1"/>
</dbReference>
<dbReference type="EMBL" id="VFOU01000004">
    <property type="protein sequence ID" value="TQL66059.1"/>
    <property type="molecule type" value="Genomic_DNA"/>
</dbReference>
<protein>
    <submittedName>
        <fullName evidence="6">8-oxo-dGTP diphosphatase</fullName>
    </submittedName>
</protein>
<evidence type="ECO:0000256" key="3">
    <source>
        <dbReference type="ARBA" id="ARBA00022801"/>
    </source>
</evidence>
<feature type="domain" description="Nudix hydrolase" evidence="5">
    <location>
        <begin position="7"/>
        <end position="142"/>
    </location>
</feature>
<comment type="caution">
    <text evidence="6">The sequence shown here is derived from an EMBL/GenBank/DDBJ whole genome shotgun (WGS) entry which is preliminary data.</text>
</comment>
<dbReference type="Gene3D" id="3.90.79.10">
    <property type="entry name" value="Nucleoside Triphosphate Pyrophosphohydrolase"/>
    <property type="match status" value="1"/>
</dbReference>
<dbReference type="Pfam" id="PF00293">
    <property type="entry name" value="NUDIX"/>
    <property type="match status" value="1"/>
</dbReference>
<gene>
    <name evidence="6" type="ORF">FB556_2538</name>
</gene>
<evidence type="ECO:0000259" key="5">
    <source>
        <dbReference type="PROSITE" id="PS51462"/>
    </source>
</evidence>
<comment type="similarity">
    <text evidence="2 4">Belongs to the Nudix hydrolase family.</text>
</comment>
<dbReference type="AlphaFoldDB" id="A0A543A0F4"/>
<dbReference type="Proteomes" id="UP000319746">
    <property type="component" value="Unassembled WGS sequence"/>
</dbReference>
<evidence type="ECO:0000256" key="4">
    <source>
        <dbReference type="RuleBase" id="RU003476"/>
    </source>
</evidence>
<dbReference type="CDD" id="cd02883">
    <property type="entry name" value="NUDIX_Hydrolase"/>
    <property type="match status" value="1"/>
</dbReference>
<dbReference type="InterPro" id="IPR000086">
    <property type="entry name" value="NUDIX_hydrolase_dom"/>
</dbReference>
<dbReference type="GO" id="GO:0016787">
    <property type="term" value="F:hydrolase activity"/>
    <property type="evidence" value="ECO:0007669"/>
    <property type="project" value="UniProtKB-KW"/>
</dbReference>
<dbReference type="PANTHER" id="PTHR43046">
    <property type="entry name" value="GDP-MANNOSE MANNOSYL HYDROLASE"/>
    <property type="match status" value="1"/>
</dbReference>
<name>A0A543A0F4_9MICC</name>
<dbReference type="PANTHER" id="PTHR43046:SF2">
    <property type="entry name" value="8-OXO-DGTP DIPHOSPHATASE-RELATED"/>
    <property type="match status" value="1"/>
</dbReference>
<dbReference type="PROSITE" id="PS00893">
    <property type="entry name" value="NUDIX_BOX"/>
    <property type="match status" value="1"/>
</dbReference>
<reference evidence="6 7" key="1">
    <citation type="submission" date="2019-06" db="EMBL/GenBank/DDBJ databases">
        <title>Sequencing the genomes of 1000 actinobacteria strains.</title>
        <authorList>
            <person name="Klenk H.-P."/>
        </authorList>
    </citation>
    <scope>NUCLEOTIDE SEQUENCE [LARGE SCALE GENOMIC DNA]</scope>
    <source>
        <strain evidence="6 7">DSM 24083</strain>
    </source>
</reference>
<dbReference type="InterPro" id="IPR020476">
    <property type="entry name" value="Nudix_hydrolase"/>
</dbReference>
<sequence length="157" mass="17700">MENMDFLWRPASYALITKKDEVLLSLWESSVGSFWTLPGGGIEFDEQPETACVREVWEETGYNIALTRFLSVSTHVIPREKRVPGQHLPLQILRLLYTAEIVSGTLRPEVGGSSTDAAWIPISQLHNLDKTKGHRVSEWVEEALEISKSIGRTPQEP</sequence>
<dbReference type="InterPro" id="IPR015797">
    <property type="entry name" value="NUDIX_hydrolase-like_dom_sf"/>
</dbReference>
<accession>A0A543A0F4</accession>
<dbReference type="InterPro" id="IPR020084">
    <property type="entry name" value="NUDIX_hydrolase_CS"/>
</dbReference>
<evidence type="ECO:0000313" key="7">
    <source>
        <dbReference type="Proteomes" id="UP000319746"/>
    </source>
</evidence>
<dbReference type="SUPFAM" id="SSF55811">
    <property type="entry name" value="Nudix"/>
    <property type="match status" value="1"/>
</dbReference>
<organism evidence="6 7">
    <name type="scientific">Enteractinococcus coprophilus</name>
    <dbReference type="NCBI Taxonomy" id="1027633"/>
    <lineage>
        <taxon>Bacteria</taxon>
        <taxon>Bacillati</taxon>
        <taxon>Actinomycetota</taxon>
        <taxon>Actinomycetes</taxon>
        <taxon>Micrococcales</taxon>
        <taxon>Micrococcaceae</taxon>
    </lineage>
</organism>
<evidence type="ECO:0000256" key="2">
    <source>
        <dbReference type="ARBA" id="ARBA00005582"/>
    </source>
</evidence>